<sequence length="119" mass="13112">MEHIKRINKLWTTDSLFLRTTLDIPVPAESSPSSSDIETPGASPSGTSEESFNHVTRAEESTSEGVLISPVKDCFQSLEQVSDRTDSPEEESTADFLIRIDSSIAKSKDKARTLEKNIL</sequence>
<feature type="compositionally biased region" description="Polar residues" evidence="1">
    <location>
        <begin position="30"/>
        <end position="54"/>
    </location>
</feature>
<gene>
    <name evidence="3" type="primary">LOC106477259</name>
</gene>
<dbReference type="PANTHER" id="PTHR20932:SF8">
    <property type="entry name" value="LD22649P"/>
    <property type="match status" value="1"/>
</dbReference>
<name>A0ABM1C309_LIMPO</name>
<protein>
    <submittedName>
        <fullName evidence="3">LysM and putative peptidoglycan-binding domain-containing protein 2-like</fullName>
    </submittedName>
</protein>
<dbReference type="Proteomes" id="UP000694941">
    <property type="component" value="Unplaced"/>
</dbReference>
<dbReference type="RefSeq" id="XP_013793302.2">
    <property type="nucleotide sequence ID" value="XM_013937848.2"/>
</dbReference>
<evidence type="ECO:0000313" key="2">
    <source>
        <dbReference type="Proteomes" id="UP000694941"/>
    </source>
</evidence>
<accession>A0ABM1C309</accession>
<feature type="non-terminal residue" evidence="3">
    <location>
        <position position="119"/>
    </location>
</feature>
<feature type="region of interest" description="Disordered" evidence="1">
    <location>
        <begin position="24"/>
        <end position="66"/>
    </location>
</feature>
<dbReference type="PANTHER" id="PTHR20932">
    <property type="entry name" value="LYSM AND PUTATIVE PEPTIDOGLYCAN-BINDING DOMAIN-CONTAINING PROTEIN"/>
    <property type="match status" value="1"/>
</dbReference>
<evidence type="ECO:0000256" key="1">
    <source>
        <dbReference type="SAM" id="MobiDB-lite"/>
    </source>
</evidence>
<dbReference type="InterPro" id="IPR045030">
    <property type="entry name" value="LYSM1-4"/>
</dbReference>
<reference evidence="3" key="1">
    <citation type="submission" date="2025-08" db="UniProtKB">
        <authorList>
            <consortium name="RefSeq"/>
        </authorList>
    </citation>
    <scope>IDENTIFICATION</scope>
    <source>
        <tissue evidence="3">Muscle</tissue>
    </source>
</reference>
<dbReference type="GeneID" id="106477259"/>
<organism evidence="2 3">
    <name type="scientific">Limulus polyphemus</name>
    <name type="common">Atlantic horseshoe crab</name>
    <dbReference type="NCBI Taxonomy" id="6850"/>
    <lineage>
        <taxon>Eukaryota</taxon>
        <taxon>Metazoa</taxon>
        <taxon>Ecdysozoa</taxon>
        <taxon>Arthropoda</taxon>
        <taxon>Chelicerata</taxon>
        <taxon>Merostomata</taxon>
        <taxon>Xiphosura</taxon>
        <taxon>Limulidae</taxon>
        <taxon>Limulus</taxon>
    </lineage>
</organism>
<keyword evidence="2" id="KW-1185">Reference proteome</keyword>
<proteinExistence type="predicted"/>
<evidence type="ECO:0000313" key="3">
    <source>
        <dbReference type="RefSeq" id="XP_013793302.2"/>
    </source>
</evidence>